<dbReference type="Pfam" id="PF13682">
    <property type="entry name" value="CZB"/>
    <property type="match status" value="1"/>
</dbReference>
<dbReference type="PANTHER" id="PTHR43531">
    <property type="entry name" value="PROTEIN ICFG"/>
    <property type="match status" value="1"/>
</dbReference>
<dbReference type="SMART" id="SM00283">
    <property type="entry name" value="MA"/>
    <property type="match status" value="1"/>
</dbReference>
<evidence type="ECO:0000259" key="4">
    <source>
        <dbReference type="PROSITE" id="PS50111"/>
    </source>
</evidence>
<proteinExistence type="inferred from homology"/>
<dbReference type="InterPro" id="IPR025991">
    <property type="entry name" value="Chemoreceptor_zinc-bind_dom"/>
</dbReference>
<dbReference type="EMBL" id="JAKOAV010000017">
    <property type="protein sequence ID" value="MDF9408696.1"/>
    <property type="molecule type" value="Genomic_DNA"/>
</dbReference>
<evidence type="ECO:0000256" key="3">
    <source>
        <dbReference type="PROSITE-ProRule" id="PRU00284"/>
    </source>
</evidence>
<dbReference type="Proteomes" id="UP001154312">
    <property type="component" value="Unassembled WGS sequence"/>
</dbReference>
<evidence type="ECO:0000256" key="1">
    <source>
        <dbReference type="ARBA" id="ARBA00022500"/>
    </source>
</evidence>
<dbReference type="PROSITE" id="PS50111">
    <property type="entry name" value="CHEMOTAXIS_TRANSDUC_2"/>
    <property type="match status" value="1"/>
</dbReference>
<gene>
    <name evidence="5" type="ORF">L7E55_10070</name>
</gene>
<evidence type="ECO:0000256" key="2">
    <source>
        <dbReference type="ARBA" id="ARBA00029447"/>
    </source>
</evidence>
<dbReference type="RefSeq" id="WP_277444062.1">
    <property type="nucleotide sequence ID" value="NZ_JAKOAV010000017.1"/>
</dbReference>
<dbReference type="GO" id="GO:0004888">
    <property type="term" value="F:transmembrane signaling receptor activity"/>
    <property type="evidence" value="ECO:0007669"/>
    <property type="project" value="InterPro"/>
</dbReference>
<reference evidence="5" key="1">
    <citation type="submission" date="2022-02" db="EMBL/GenBank/DDBJ databases">
        <authorList>
            <person name="Leng L."/>
        </authorList>
    </citation>
    <scope>NUCLEOTIDE SEQUENCE</scope>
    <source>
        <strain evidence="5">JI</strain>
    </source>
</reference>
<dbReference type="InterPro" id="IPR004089">
    <property type="entry name" value="MCPsignal_dom"/>
</dbReference>
<keyword evidence="3" id="KW-0807">Transducer</keyword>
<sequence length="368" mass="40408">MFDFSLAHSEMMAFSTSIKVREISEKSADLAAVTEEMSATAEETSASTQQISAVMQMVDAKEMESFNDINELSSLTKSSSEMLNNMVSNATELLEKIKTIDGISQNVSDIADQTNLLSLNAAIEAARAGEHGRGFSVVAEQVRKLADQTKQAVKEVKNISDDMNGKAMNTNNAVTNVKDVFERYLNNTEKVTNIMSENRRQVREAAGAIDNIAKAAQQQALTTENLARLSGELASVTDFGDVLNLDVERLSKIIKPYLNVAEKEHILTVLAARLVDHANFLRNVIKSAGKGVRLATHRDCAFGKWYEKERVQYQNIAAYLAIEEPHKKFHEAANALSIDCSSKNAEAVVDTSLKILEAFIKLSSALQV</sequence>
<dbReference type="Pfam" id="PF00015">
    <property type="entry name" value="MCPsignal"/>
    <property type="match status" value="1"/>
</dbReference>
<keyword evidence="1" id="KW-0145">Chemotaxis</keyword>
<comment type="caution">
    <text evidence="5">The sequence shown here is derived from an EMBL/GenBank/DDBJ whole genome shotgun (WGS) entry which is preliminary data.</text>
</comment>
<name>A0A9X4JVN9_9FIRM</name>
<dbReference type="InterPro" id="IPR051310">
    <property type="entry name" value="MCP_chemotaxis"/>
</dbReference>
<evidence type="ECO:0000313" key="6">
    <source>
        <dbReference type="Proteomes" id="UP001154312"/>
    </source>
</evidence>
<accession>A0A9X4JVN9</accession>
<dbReference type="GO" id="GO:0007165">
    <property type="term" value="P:signal transduction"/>
    <property type="evidence" value="ECO:0007669"/>
    <property type="project" value="UniProtKB-KW"/>
</dbReference>
<dbReference type="GO" id="GO:0005886">
    <property type="term" value="C:plasma membrane"/>
    <property type="evidence" value="ECO:0007669"/>
    <property type="project" value="TreeGrafter"/>
</dbReference>
<evidence type="ECO:0000313" key="5">
    <source>
        <dbReference type="EMBL" id="MDF9408696.1"/>
    </source>
</evidence>
<dbReference type="SUPFAM" id="SSF58104">
    <property type="entry name" value="Methyl-accepting chemotaxis protein (MCP) signaling domain"/>
    <property type="match status" value="1"/>
</dbReference>
<dbReference type="PRINTS" id="PR00260">
    <property type="entry name" value="CHEMTRNSDUCR"/>
</dbReference>
<dbReference type="Gene3D" id="1.10.287.950">
    <property type="entry name" value="Methyl-accepting chemotaxis protein"/>
    <property type="match status" value="1"/>
</dbReference>
<dbReference type="InterPro" id="IPR004090">
    <property type="entry name" value="Chemotax_Me-accpt_rcpt"/>
</dbReference>
<comment type="similarity">
    <text evidence="2">Belongs to the methyl-accepting chemotaxis (MCP) protein family.</text>
</comment>
<keyword evidence="6" id="KW-1185">Reference proteome</keyword>
<organism evidence="5 6">
    <name type="scientific">Pelotomaculum isophthalicicum JI</name>
    <dbReference type="NCBI Taxonomy" id="947010"/>
    <lineage>
        <taxon>Bacteria</taxon>
        <taxon>Bacillati</taxon>
        <taxon>Bacillota</taxon>
        <taxon>Clostridia</taxon>
        <taxon>Eubacteriales</taxon>
        <taxon>Desulfotomaculaceae</taxon>
        <taxon>Pelotomaculum</taxon>
    </lineage>
</organism>
<dbReference type="GO" id="GO:0006935">
    <property type="term" value="P:chemotaxis"/>
    <property type="evidence" value="ECO:0007669"/>
    <property type="project" value="UniProtKB-KW"/>
</dbReference>
<protein>
    <submittedName>
        <fullName evidence="5">Methyl-accepting chemotaxis protein</fullName>
    </submittedName>
</protein>
<dbReference type="AlphaFoldDB" id="A0A9X4JVN9"/>
<dbReference type="PANTHER" id="PTHR43531:SF11">
    <property type="entry name" value="METHYL-ACCEPTING CHEMOTAXIS PROTEIN 3"/>
    <property type="match status" value="1"/>
</dbReference>
<feature type="domain" description="Methyl-accepting transducer" evidence="4">
    <location>
        <begin position="12"/>
        <end position="234"/>
    </location>
</feature>
<dbReference type="Gene3D" id="1.20.120.30">
    <property type="entry name" value="Aspartate receptor, ligand-binding domain"/>
    <property type="match status" value="1"/>
</dbReference>